<feature type="compositionally biased region" description="Basic and acidic residues" evidence="1">
    <location>
        <begin position="189"/>
        <end position="200"/>
    </location>
</feature>
<sequence>MSRSPPITPQPQSQVQSFSSPTQSCLPALPPLPSPSNSRLIHGPWKPSEIERLRTLVSFSTDVEDGAPIDHVDWTWVVDNFGGTRNRHQVLIKAVELGLRESSTHHSRKIKQKGYREALEAMQSDLHEASTKPLPSPLPSLLPSARINQTFNTLRIGSVRRLTSDSSPGEQEAPRKRYKLALSPSELSGIRKDEAVRRESSSTASSDDLKTPDRSPLPPQSRAIPRALDLSLSADIKSPKSQDDRARLSTPKRPTTASLALSAGSPKTPKSTLRSMAFKPYAHPRATAVNEGSHAAADVPPATAPARSTCPRAWDGAWGMVALPGVRADGRPSILSPSFGSFDAGIGKEAGGRGEGVDVNVGYQPLLDGPVSGRRASHD</sequence>
<feature type="compositionally biased region" description="Low complexity" evidence="1">
    <location>
        <begin position="10"/>
        <end position="27"/>
    </location>
</feature>
<dbReference type="EMBL" id="KI669493">
    <property type="protein sequence ID" value="OCF37140.1"/>
    <property type="molecule type" value="Genomic_DNA"/>
</dbReference>
<organism evidence="2 3">
    <name type="scientific">Kwoniella heveanensis BCC8398</name>
    <dbReference type="NCBI Taxonomy" id="1296120"/>
    <lineage>
        <taxon>Eukaryota</taxon>
        <taxon>Fungi</taxon>
        <taxon>Dikarya</taxon>
        <taxon>Basidiomycota</taxon>
        <taxon>Agaricomycotina</taxon>
        <taxon>Tremellomycetes</taxon>
        <taxon>Tremellales</taxon>
        <taxon>Cryptococcaceae</taxon>
        <taxon>Kwoniella</taxon>
    </lineage>
</organism>
<feature type="compositionally biased region" description="Basic and acidic residues" evidence="1">
    <location>
        <begin position="237"/>
        <end position="247"/>
    </location>
</feature>
<reference evidence="2 3" key="1">
    <citation type="submission" date="2013-07" db="EMBL/GenBank/DDBJ databases">
        <title>The Genome Sequence of Cryptococcus heveanensis BCC8398.</title>
        <authorList>
            <consortium name="The Broad Institute Genome Sequencing Platform"/>
            <person name="Cuomo C."/>
            <person name="Litvintseva A."/>
            <person name="Chen Y."/>
            <person name="Heitman J."/>
            <person name="Sun S."/>
            <person name="Springer D."/>
            <person name="Dromer F."/>
            <person name="Young S.K."/>
            <person name="Zeng Q."/>
            <person name="Gargeya S."/>
            <person name="Fitzgerald M."/>
            <person name="Abouelleil A."/>
            <person name="Alvarado L."/>
            <person name="Berlin A.M."/>
            <person name="Chapman S.B."/>
            <person name="Dewar J."/>
            <person name="Goldberg J."/>
            <person name="Griggs A."/>
            <person name="Gujja S."/>
            <person name="Hansen M."/>
            <person name="Howarth C."/>
            <person name="Imamovic A."/>
            <person name="Larimer J."/>
            <person name="McCowan C."/>
            <person name="Murphy C."/>
            <person name="Pearson M."/>
            <person name="Priest M."/>
            <person name="Roberts A."/>
            <person name="Saif S."/>
            <person name="Shea T."/>
            <person name="Sykes S."/>
            <person name="Wortman J."/>
            <person name="Nusbaum C."/>
            <person name="Birren B."/>
        </authorList>
    </citation>
    <scope>NUCLEOTIDE SEQUENCE [LARGE SCALE GENOMIC DNA]</scope>
    <source>
        <strain evidence="2 3">BCC8398</strain>
    </source>
</reference>
<dbReference type="OrthoDB" id="2348945at2759"/>
<evidence type="ECO:0000256" key="1">
    <source>
        <dbReference type="SAM" id="MobiDB-lite"/>
    </source>
</evidence>
<evidence type="ECO:0008006" key="4">
    <source>
        <dbReference type="Google" id="ProtNLM"/>
    </source>
</evidence>
<accession>A0A1B9H1L0</accession>
<protein>
    <recommendedName>
        <fullName evidence="4">Myb-like domain-containing protein</fullName>
    </recommendedName>
</protein>
<reference evidence="3" key="2">
    <citation type="submission" date="2013-12" db="EMBL/GenBank/DDBJ databases">
        <title>Evolution of pathogenesis and genome organization in the Tremellales.</title>
        <authorList>
            <person name="Cuomo C."/>
            <person name="Litvintseva A."/>
            <person name="Heitman J."/>
            <person name="Chen Y."/>
            <person name="Sun S."/>
            <person name="Springer D."/>
            <person name="Dromer F."/>
            <person name="Young S."/>
            <person name="Zeng Q."/>
            <person name="Chapman S."/>
            <person name="Gujja S."/>
            <person name="Saif S."/>
            <person name="Birren B."/>
        </authorList>
    </citation>
    <scope>NUCLEOTIDE SEQUENCE [LARGE SCALE GENOMIC DNA]</scope>
    <source>
        <strain evidence="3">BCC8398</strain>
    </source>
</reference>
<dbReference type="Proteomes" id="UP000092666">
    <property type="component" value="Unassembled WGS sequence"/>
</dbReference>
<evidence type="ECO:0000313" key="2">
    <source>
        <dbReference type="EMBL" id="OCF37140.1"/>
    </source>
</evidence>
<feature type="region of interest" description="Disordered" evidence="1">
    <location>
        <begin position="123"/>
        <end position="143"/>
    </location>
</feature>
<dbReference type="STRING" id="1296120.A0A1B9H1L0"/>
<keyword evidence="3" id="KW-1185">Reference proteome</keyword>
<name>A0A1B9H1L0_9TREE</name>
<feature type="region of interest" description="Disordered" evidence="1">
    <location>
        <begin position="159"/>
        <end position="272"/>
    </location>
</feature>
<gene>
    <name evidence="2" type="ORF">I316_01047</name>
</gene>
<proteinExistence type="predicted"/>
<feature type="region of interest" description="Disordered" evidence="1">
    <location>
        <begin position="1"/>
        <end position="44"/>
    </location>
</feature>
<evidence type="ECO:0000313" key="3">
    <source>
        <dbReference type="Proteomes" id="UP000092666"/>
    </source>
</evidence>
<dbReference type="AlphaFoldDB" id="A0A1B9H1L0"/>